<keyword evidence="4" id="KW-0804">Transcription</keyword>
<keyword evidence="2" id="KW-0805">Transcription regulation</keyword>
<evidence type="ECO:0000256" key="4">
    <source>
        <dbReference type="ARBA" id="ARBA00023163"/>
    </source>
</evidence>
<dbReference type="InterPro" id="IPR004827">
    <property type="entry name" value="bZIP"/>
</dbReference>
<proteinExistence type="predicted"/>
<dbReference type="GO" id="GO:0000977">
    <property type="term" value="F:RNA polymerase II transcription regulatory region sequence-specific DNA binding"/>
    <property type="evidence" value="ECO:0007669"/>
    <property type="project" value="TreeGrafter"/>
</dbReference>
<dbReference type="InterPro" id="IPR046347">
    <property type="entry name" value="bZIP_sf"/>
</dbReference>
<evidence type="ECO:0000256" key="7">
    <source>
        <dbReference type="SAM" id="Coils"/>
    </source>
</evidence>
<evidence type="ECO:0000256" key="2">
    <source>
        <dbReference type="ARBA" id="ARBA00023015"/>
    </source>
</evidence>
<reference evidence="9" key="1">
    <citation type="submission" date="2019-12" db="EMBL/GenBank/DDBJ databases">
        <title>An insight into the sialome of adult female Ixodes ricinus ticks feeding for 6 days.</title>
        <authorList>
            <person name="Perner J."/>
            <person name="Ribeiro J.M.C."/>
        </authorList>
    </citation>
    <scope>NUCLEOTIDE SEQUENCE</scope>
    <source>
        <strain evidence="9">Semi-engorged</strain>
        <tissue evidence="9">Salivary glands</tissue>
    </source>
</reference>
<dbReference type="InterPro" id="IPR052470">
    <property type="entry name" value="ER_Stress-Reg_TF"/>
</dbReference>
<dbReference type="GO" id="GO:0000981">
    <property type="term" value="F:DNA-binding transcription factor activity, RNA polymerase II-specific"/>
    <property type="evidence" value="ECO:0007669"/>
    <property type="project" value="TreeGrafter"/>
</dbReference>
<dbReference type="CDD" id="cd14691">
    <property type="entry name" value="bZIP_XBP1"/>
    <property type="match status" value="1"/>
</dbReference>
<dbReference type="PANTHER" id="PTHR46542:SF1">
    <property type="entry name" value="X-BOX BINDING PROTEIN 1"/>
    <property type="match status" value="1"/>
</dbReference>
<accession>A0A6B0V8J1</accession>
<dbReference type="Pfam" id="PF00170">
    <property type="entry name" value="bZIP_1"/>
    <property type="match status" value="1"/>
</dbReference>
<dbReference type="SMART" id="SM00338">
    <property type="entry name" value="BRLZ"/>
    <property type="match status" value="1"/>
</dbReference>
<feature type="coiled-coil region" evidence="7">
    <location>
        <begin position="70"/>
        <end position="129"/>
    </location>
</feature>
<dbReference type="GO" id="GO:0005634">
    <property type="term" value="C:nucleus"/>
    <property type="evidence" value="ECO:0007669"/>
    <property type="project" value="TreeGrafter"/>
</dbReference>
<keyword evidence="3" id="KW-0238">DNA-binding</keyword>
<evidence type="ECO:0000256" key="1">
    <source>
        <dbReference type="ARBA" id="ARBA00022843"/>
    </source>
</evidence>
<keyword evidence="1" id="KW-0832">Ubl conjugation</keyword>
<dbReference type="SUPFAM" id="SSF57959">
    <property type="entry name" value="Leucine zipper domain"/>
    <property type="match status" value="1"/>
</dbReference>
<dbReference type="PANTHER" id="PTHR46542">
    <property type="entry name" value="X-BOX BINDING PROTEIN 1"/>
    <property type="match status" value="1"/>
</dbReference>
<keyword evidence="5" id="KW-0539">Nucleus</keyword>
<name>A0A6B0V8J1_IXORI</name>
<dbReference type="PROSITE" id="PS50217">
    <property type="entry name" value="BZIP"/>
    <property type="match status" value="1"/>
</dbReference>
<evidence type="ECO:0000313" key="9">
    <source>
        <dbReference type="EMBL" id="MXU97538.1"/>
    </source>
</evidence>
<sequence length="275" mass="31389">MGVPKRILITAVRDRSEKSATILAPQHWNLKTEMEVDVAETAASPPVRKRQRLDHLTREEKIMRRKLKNRVAAQSARDRKKARMDELEEQVTVLQAERNALIAENKLLRKRLQQCEKEKERLNQRLESQPSSPPAIITPVKTELLQDVPSRFPSVCVFQPLRPASPVESVASSGAIEYASLISGPLQKDQVLLLTLALWMTQYGFWHLMMSVMTSLHCYKSAAKTFSTCPSPMTALLLLFLLKQGDKPESRLVENVHPQRVWWGPHQKSWTPSKN</sequence>
<dbReference type="AlphaFoldDB" id="A0A6B0V8J1"/>
<feature type="domain" description="BZIP" evidence="8">
    <location>
        <begin position="59"/>
        <end position="122"/>
    </location>
</feature>
<evidence type="ECO:0000256" key="5">
    <source>
        <dbReference type="ARBA" id="ARBA00023242"/>
    </source>
</evidence>
<evidence type="ECO:0000259" key="8">
    <source>
        <dbReference type="PROSITE" id="PS50217"/>
    </source>
</evidence>
<keyword evidence="7" id="KW-0175">Coiled coil</keyword>
<evidence type="ECO:0000256" key="6">
    <source>
        <dbReference type="ARBA" id="ARBA00040165"/>
    </source>
</evidence>
<dbReference type="EMBL" id="GIFC01015455">
    <property type="protein sequence ID" value="MXU97538.1"/>
    <property type="molecule type" value="Transcribed_RNA"/>
</dbReference>
<evidence type="ECO:0000256" key="3">
    <source>
        <dbReference type="ARBA" id="ARBA00023125"/>
    </source>
</evidence>
<protein>
    <recommendedName>
        <fullName evidence="6">X-box-binding protein 1</fullName>
    </recommendedName>
</protein>
<dbReference type="Gene3D" id="1.20.5.170">
    <property type="match status" value="1"/>
</dbReference>
<organism evidence="9">
    <name type="scientific">Ixodes ricinus</name>
    <name type="common">Common tick</name>
    <name type="synonym">Acarus ricinus</name>
    <dbReference type="NCBI Taxonomy" id="34613"/>
    <lineage>
        <taxon>Eukaryota</taxon>
        <taxon>Metazoa</taxon>
        <taxon>Ecdysozoa</taxon>
        <taxon>Arthropoda</taxon>
        <taxon>Chelicerata</taxon>
        <taxon>Arachnida</taxon>
        <taxon>Acari</taxon>
        <taxon>Parasitiformes</taxon>
        <taxon>Ixodida</taxon>
        <taxon>Ixodoidea</taxon>
        <taxon>Ixodidae</taxon>
        <taxon>Ixodinae</taxon>
        <taxon>Ixodes</taxon>
    </lineage>
</organism>